<evidence type="ECO:0000256" key="9">
    <source>
        <dbReference type="ARBA" id="ARBA00049515"/>
    </source>
</evidence>
<keyword evidence="5" id="KW-0547">Nucleotide-binding</keyword>
<dbReference type="PROSITE" id="PS50862">
    <property type="entry name" value="AA_TRNA_LIGASE_II"/>
    <property type="match status" value="1"/>
</dbReference>
<dbReference type="GO" id="GO:0004829">
    <property type="term" value="F:threonine-tRNA ligase activity"/>
    <property type="evidence" value="ECO:0007669"/>
    <property type="project" value="UniProtKB-EC"/>
</dbReference>
<dbReference type="Pfam" id="PF03129">
    <property type="entry name" value="HGTP_anticodon"/>
    <property type="match status" value="1"/>
</dbReference>
<comment type="catalytic activity">
    <reaction evidence="9">
        <text>tRNA(Thr) + L-threonine + ATP = L-threonyl-tRNA(Thr) + AMP + diphosphate + H(+)</text>
        <dbReference type="Rhea" id="RHEA:24624"/>
        <dbReference type="Rhea" id="RHEA-COMP:9670"/>
        <dbReference type="Rhea" id="RHEA-COMP:9704"/>
        <dbReference type="ChEBI" id="CHEBI:15378"/>
        <dbReference type="ChEBI" id="CHEBI:30616"/>
        <dbReference type="ChEBI" id="CHEBI:33019"/>
        <dbReference type="ChEBI" id="CHEBI:57926"/>
        <dbReference type="ChEBI" id="CHEBI:78442"/>
        <dbReference type="ChEBI" id="CHEBI:78534"/>
        <dbReference type="ChEBI" id="CHEBI:456215"/>
        <dbReference type="EC" id="6.1.1.3"/>
    </reaction>
</comment>
<dbReference type="InterPro" id="IPR045864">
    <property type="entry name" value="aa-tRNA-synth_II/BPL/LPL"/>
</dbReference>
<dbReference type="InterPro" id="IPR002314">
    <property type="entry name" value="aa-tRNA-synt_IIb"/>
</dbReference>
<evidence type="ECO:0000256" key="1">
    <source>
        <dbReference type="ARBA" id="ARBA00008226"/>
    </source>
</evidence>
<evidence type="ECO:0000256" key="3">
    <source>
        <dbReference type="ARBA" id="ARBA00022490"/>
    </source>
</evidence>
<dbReference type="Pfam" id="PF00587">
    <property type="entry name" value="tRNA-synt_2b"/>
    <property type="match status" value="1"/>
</dbReference>
<keyword evidence="8 11" id="KW-0030">Aminoacyl-tRNA synthetase</keyword>
<dbReference type="PANTHER" id="PTHR11451">
    <property type="entry name" value="THREONINE-TRNA LIGASE"/>
    <property type="match status" value="1"/>
</dbReference>
<evidence type="ECO:0000256" key="8">
    <source>
        <dbReference type="ARBA" id="ARBA00023146"/>
    </source>
</evidence>
<dbReference type="GO" id="GO:0005829">
    <property type="term" value="C:cytosol"/>
    <property type="evidence" value="ECO:0007669"/>
    <property type="project" value="TreeGrafter"/>
</dbReference>
<dbReference type="Proteomes" id="UP000254718">
    <property type="component" value="Unassembled WGS sequence"/>
</dbReference>
<dbReference type="PRINTS" id="PR01047">
    <property type="entry name" value="TRNASYNTHTHR"/>
</dbReference>
<dbReference type="SUPFAM" id="SSF55681">
    <property type="entry name" value="Class II aaRS and biotin synthetases"/>
    <property type="match status" value="1"/>
</dbReference>
<dbReference type="PANTHER" id="PTHR11451:SF44">
    <property type="entry name" value="THREONINE--TRNA LIGASE, CHLOROPLASTIC_MITOCHONDRIAL 2"/>
    <property type="match status" value="1"/>
</dbReference>
<dbReference type="Gene3D" id="3.30.930.10">
    <property type="entry name" value="Bira Bifunctional Protein, Domain 2"/>
    <property type="match status" value="1"/>
</dbReference>
<evidence type="ECO:0000313" key="11">
    <source>
        <dbReference type="EMBL" id="STM23820.1"/>
    </source>
</evidence>
<comment type="caution">
    <text evidence="11">The sequence shown here is derived from an EMBL/GenBank/DDBJ whole genome shotgun (WGS) entry which is preliminary data.</text>
</comment>
<reference evidence="11 12" key="1">
    <citation type="submission" date="2018-06" db="EMBL/GenBank/DDBJ databases">
        <authorList>
            <consortium name="Pathogen Informatics"/>
            <person name="Doyle S."/>
        </authorList>
    </citation>
    <scope>NUCLEOTIDE SEQUENCE [LARGE SCALE GENOMIC DNA]</scope>
    <source>
        <strain evidence="11 12">NCTC8333</strain>
    </source>
</reference>
<evidence type="ECO:0000313" key="12">
    <source>
        <dbReference type="Proteomes" id="UP000254718"/>
    </source>
</evidence>
<accession>A0AAX2KAB4</accession>
<keyword evidence="3" id="KW-0963">Cytoplasm</keyword>
<dbReference type="GO" id="GO:0005524">
    <property type="term" value="F:ATP binding"/>
    <property type="evidence" value="ECO:0007669"/>
    <property type="project" value="UniProtKB-KW"/>
</dbReference>
<dbReference type="EC" id="6.1.1.3" evidence="2"/>
<sequence length="231" mass="26121">MYSTFGFEKIVVKLSTRPEKRIGSDEMWDRAEADLAVALEENNIPFEYQLGEGAFYGPKIEFTLYDCLDRAWQCGTVQLDFSLPSRLSASYVGEDNERKVPVMIHRAILGSMERFIGILTEEFAGFFPTWLAPVQVVIMNITDSQSEYVNELTQKLSNAGIRVKADLRNEKIGLKSASTLCVASHICWSVVIKRWNQAKLPFATRRGKDLGSMDVNEVIEKLPTRDSQPQS</sequence>
<evidence type="ECO:0000256" key="6">
    <source>
        <dbReference type="ARBA" id="ARBA00022840"/>
    </source>
</evidence>
<dbReference type="Gene3D" id="3.40.50.800">
    <property type="entry name" value="Anticodon-binding domain"/>
    <property type="match status" value="1"/>
</dbReference>
<dbReference type="GO" id="GO:0006435">
    <property type="term" value="P:threonyl-tRNA aminoacylation"/>
    <property type="evidence" value="ECO:0007669"/>
    <property type="project" value="InterPro"/>
</dbReference>
<dbReference type="EMBL" id="UGFE01000002">
    <property type="protein sequence ID" value="STM23820.1"/>
    <property type="molecule type" value="Genomic_DNA"/>
</dbReference>
<evidence type="ECO:0000256" key="5">
    <source>
        <dbReference type="ARBA" id="ARBA00022741"/>
    </source>
</evidence>
<dbReference type="InterPro" id="IPR004154">
    <property type="entry name" value="Anticodon-bd"/>
</dbReference>
<dbReference type="InterPro" id="IPR006195">
    <property type="entry name" value="aa-tRNA-synth_II"/>
</dbReference>
<proteinExistence type="inferred from homology"/>
<dbReference type="InterPro" id="IPR036621">
    <property type="entry name" value="Anticodon-bd_dom_sf"/>
</dbReference>
<evidence type="ECO:0000256" key="7">
    <source>
        <dbReference type="ARBA" id="ARBA00022917"/>
    </source>
</evidence>
<name>A0AAX2KAB4_ECOLX</name>
<evidence type="ECO:0000256" key="2">
    <source>
        <dbReference type="ARBA" id="ARBA00013163"/>
    </source>
</evidence>
<gene>
    <name evidence="11" type="primary">thrS_2</name>
    <name evidence="11" type="ORF">NCTC8333_02773</name>
</gene>
<evidence type="ECO:0000259" key="10">
    <source>
        <dbReference type="PROSITE" id="PS50862"/>
    </source>
</evidence>
<dbReference type="InterPro" id="IPR002320">
    <property type="entry name" value="Thr-tRNA-ligase_IIa"/>
</dbReference>
<organism evidence="11 12">
    <name type="scientific">Escherichia coli</name>
    <dbReference type="NCBI Taxonomy" id="562"/>
    <lineage>
        <taxon>Bacteria</taxon>
        <taxon>Pseudomonadati</taxon>
        <taxon>Pseudomonadota</taxon>
        <taxon>Gammaproteobacteria</taxon>
        <taxon>Enterobacterales</taxon>
        <taxon>Enterobacteriaceae</taxon>
        <taxon>Escherichia</taxon>
    </lineage>
</organism>
<comment type="similarity">
    <text evidence="1">Belongs to the class-II aminoacyl-tRNA synthetase family.</text>
</comment>
<keyword evidence="6" id="KW-0067">ATP-binding</keyword>
<evidence type="ECO:0000256" key="4">
    <source>
        <dbReference type="ARBA" id="ARBA00022598"/>
    </source>
</evidence>
<feature type="domain" description="Aminoacyl-transfer RNA synthetases class-II family profile" evidence="10">
    <location>
        <begin position="1"/>
        <end position="128"/>
    </location>
</feature>
<protein>
    <recommendedName>
        <fullName evidence="2">threonine--tRNA ligase</fullName>
        <ecNumber evidence="2">6.1.1.3</ecNumber>
    </recommendedName>
</protein>
<keyword evidence="7" id="KW-0648">Protein biosynthesis</keyword>
<keyword evidence="4 11" id="KW-0436">Ligase</keyword>
<dbReference type="AlphaFoldDB" id="A0AAX2KAB4"/>
<dbReference type="SUPFAM" id="SSF52954">
    <property type="entry name" value="Class II aaRS ABD-related"/>
    <property type="match status" value="1"/>
</dbReference>